<dbReference type="AlphaFoldDB" id="A0A095Y9R2"/>
<comment type="caution">
    <text evidence="3">The sequence shown here is derived from an EMBL/GenBank/DDBJ whole genome shotgun (WGS) entry which is preliminary data.</text>
</comment>
<dbReference type="EMBL" id="JRMW01000040">
    <property type="protein sequence ID" value="KGF03317.1"/>
    <property type="molecule type" value="Genomic_DNA"/>
</dbReference>
<dbReference type="InterPro" id="IPR036291">
    <property type="entry name" value="NAD(P)-bd_dom_sf"/>
</dbReference>
<accession>A0A095Y9R2</accession>
<dbReference type="Gene3D" id="3.40.50.720">
    <property type="entry name" value="NAD(P)-binding Rossmann-like Domain"/>
    <property type="match status" value="1"/>
</dbReference>
<dbReference type="Proteomes" id="UP000029579">
    <property type="component" value="Unassembled WGS sequence"/>
</dbReference>
<evidence type="ECO:0000256" key="2">
    <source>
        <dbReference type="ARBA" id="ARBA00023002"/>
    </source>
</evidence>
<dbReference type="GO" id="GO:0016616">
    <property type="term" value="F:oxidoreductase activity, acting on the CH-OH group of donors, NAD or NADP as acceptor"/>
    <property type="evidence" value="ECO:0007669"/>
    <property type="project" value="TreeGrafter"/>
</dbReference>
<dbReference type="PRINTS" id="PR00081">
    <property type="entry name" value="GDHRDH"/>
</dbReference>
<dbReference type="PANTHER" id="PTHR42760">
    <property type="entry name" value="SHORT-CHAIN DEHYDROGENASES/REDUCTASES FAMILY MEMBER"/>
    <property type="match status" value="1"/>
</dbReference>
<evidence type="ECO:0000256" key="1">
    <source>
        <dbReference type="ARBA" id="ARBA00006484"/>
    </source>
</evidence>
<dbReference type="PROSITE" id="PS00061">
    <property type="entry name" value="ADH_SHORT"/>
    <property type="match status" value="1"/>
</dbReference>
<reference evidence="3 4" key="1">
    <citation type="submission" date="2014-07" db="EMBL/GenBank/DDBJ databases">
        <authorList>
            <person name="McCorrison J."/>
            <person name="Sanka R."/>
            <person name="Torralba M."/>
            <person name="Gillis M."/>
            <person name="Haft D.H."/>
            <person name="Methe B."/>
            <person name="Sutton G."/>
            <person name="Nelson K.E."/>
        </authorList>
    </citation>
    <scope>NUCLEOTIDE SEQUENCE [LARGE SCALE GENOMIC DNA]</scope>
    <source>
        <strain evidence="3 4">S7-1-13</strain>
    </source>
</reference>
<gene>
    <name evidence="3" type="ORF">HMPREF1630_07680</name>
</gene>
<evidence type="ECO:0000313" key="3">
    <source>
        <dbReference type="EMBL" id="KGF03317.1"/>
    </source>
</evidence>
<dbReference type="NCBIfam" id="NF009466">
    <property type="entry name" value="PRK12826.1-2"/>
    <property type="match status" value="1"/>
</dbReference>
<protein>
    <submittedName>
        <fullName evidence="3">Short-chain dehydrogenase</fullName>
    </submittedName>
</protein>
<sequence>MKLLEGKVAVVTGSSRGIGFAVAEKFLDNGAKVAILGSREESANKAIDKLKEKYDSSLFKGYWPRLTDEVSVKEFVGEVIKDFGKVDILVNCAGISDNIPSIDADLAHFAKVMDINVNGTYNMIHNFLPHFLERKSGSIINFSSMVSKNGQPTGVAYPTSKFAINGLTVSLARELGPSGIRVNAVGPGVTNTDMVKVLPKEQIEPVKQMIPLKRIGEPEDVAKAVLFLASDLASYVSGEILYCDGATFM</sequence>
<dbReference type="InterPro" id="IPR020904">
    <property type="entry name" value="Sc_DH/Rdtase_CS"/>
</dbReference>
<organism evidence="3 4">
    <name type="scientific">Anaerococcus lactolyticus S7-1-13</name>
    <dbReference type="NCBI Taxonomy" id="1284686"/>
    <lineage>
        <taxon>Bacteria</taxon>
        <taxon>Bacillati</taxon>
        <taxon>Bacillota</taxon>
        <taxon>Tissierellia</taxon>
        <taxon>Tissierellales</taxon>
        <taxon>Peptoniphilaceae</taxon>
        <taxon>Anaerococcus</taxon>
    </lineage>
</organism>
<dbReference type="NCBIfam" id="NF005559">
    <property type="entry name" value="PRK07231.1"/>
    <property type="match status" value="1"/>
</dbReference>
<name>A0A095Y9R2_9FIRM</name>
<dbReference type="CDD" id="cd05233">
    <property type="entry name" value="SDR_c"/>
    <property type="match status" value="1"/>
</dbReference>
<evidence type="ECO:0000313" key="4">
    <source>
        <dbReference type="Proteomes" id="UP000029579"/>
    </source>
</evidence>
<dbReference type="RefSeq" id="WP_037328479.1">
    <property type="nucleotide sequence ID" value="NZ_JRMW01000040.1"/>
</dbReference>
<comment type="similarity">
    <text evidence="1">Belongs to the short-chain dehydrogenases/reductases (SDR) family.</text>
</comment>
<dbReference type="InterPro" id="IPR002347">
    <property type="entry name" value="SDR_fam"/>
</dbReference>
<keyword evidence="2" id="KW-0560">Oxidoreductase</keyword>
<dbReference type="eggNOG" id="COG1028">
    <property type="taxonomic scope" value="Bacteria"/>
</dbReference>
<dbReference type="GO" id="GO:0008206">
    <property type="term" value="P:bile acid metabolic process"/>
    <property type="evidence" value="ECO:0007669"/>
    <property type="project" value="UniProtKB-ARBA"/>
</dbReference>
<proteinExistence type="inferred from homology"/>
<dbReference type="FunFam" id="3.40.50.720:FF:000084">
    <property type="entry name" value="Short-chain dehydrogenase reductase"/>
    <property type="match status" value="1"/>
</dbReference>
<dbReference type="PRINTS" id="PR00080">
    <property type="entry name" value="SDRFAMILY"/>
</dbReference>
<dbReference type="Pfam" id="PF13561">
    <property type="entry name" value="adh_short_C2"/>
    <property type="match status" value="1"/>
</dbReference>
<dbReference type="SUPFAM" id="SSF51735">
    <property type="entry name" value="NAD(P)-binding Rossmann-fold domains"/>
    <property type="match status" value="1"/>
</dbReference>
<dbReference type="OrthoDB" id="9803333at2"/>